<feature type="compositionally biased region" description="Basic residues" evidence="1">
    <location>
        <begin position="16"/>
        <end position="26"/>
    </location>
</feature>
<proteinExistence type="predicted"/>
<sequence length="250" mass="26832">MLSEEQSSLEEVERTARRRNAARRRAAREEKESTEAQDQPVSEQAIQEAQQATLDAGTRYGSVEEPPGGSERDSVSESLGVSNLDASTPASAGDAVTVEPPAVDATLEASQSVQEVVTLEDNSNEGSIQLTLKDEYPLPAVEKGSVSAISNDTLPLRSELASPRLIQEDTQGPSPEVTETSATRVVVNVTEVADPDAQVQVGEMTVAQAKAYVADQVRRWERVKLAFVASPTSEYSWPSPLQTSDHGGLR</sequence>
<feature type="compositionally biased region" description="Polar residues" evidence="1">
    <location>
        <begin position="76"/>
        <end position="90"/>
    </location>
</feature>
<gene>
    <name evidence="2" type="ORF">Pfra01_000522700</name>
</gene>
<evidence type="ECO:0000313" key="3">
    <source>
        <dbReference type="Proteomes" id="UP001165121"/>
    </source>
</evidence>
<feature type="compositionally biased region" description="Polar residues" evidence="1">
    <location>
        <begin position="37"/>
        <end position="53"/>
    </location>
</feature>
<feature type="region of interest" description="Disordered" evidence="1">
    <location>
        <begin position="160"/>
        <end position="181"/>
    </location>
</feature>
<feature type="region of interest" description="Disordered" evidence="1">
    <location>
        <begin position="231"/>
        <end position="250"/>
    </location>
</feature>
<comment type="caution">
    <text evidence="2">The sequence shown here is derived from an EMBL/GenBank/DDBJ whole genome shotgun (WGS) entry which is preliminary data.</text>
</comment>
<dbReference type="AlphaFoldDB" id="A0A9W6X1K1"/>
<evidence type="ECO:0000256" key="1">
    <source>
        <dbReference type="SAM" id="MobiDB-lite"/>
    </source>
</evidence>
<protein>
    <submittedName>
        <fullName evidence="2">Unnamed protein product</fullName>
    </submittedName>
</protein>
<name>A0A9W6X1K1_9STRA</name>
<keyword evidence="3" id="KW-1185">Reference proteome</keyword>
<feature type="region of interest" description="Disordered" evidence="1">
    <location>
        <begin position="1"/>
        <end position="103"/>
    </location>
</feature>
<organism evidence="2 3">
    <name type="scientific">Phytophthora fragariaefolia</name>
    <dbReference type="NCBI Taxonomy" id="1490495"/>
    <lineage>
        <taxon>Eukaryota</taxon>
        <taxon>Sar</taxon>
        <taxon>Stramenopiles</taxon>
        <taxon>Oomycota</taxon>
        <taxon>Peronosporomycetes</taxon>
        <taxon>Peronosporales</taxon>
        <taxon>Peronosporaceae</taxon>
        <taxon>Phytophthora</taxon>
    </lineage>
</organism>
<dbReference type="Proteomes" id="UP001165121">
    <property type="component" value="Unassembled WGS sequence"/>
</dbReference>
<reference evidence="2" key="1">
    <citation type="submission" date="2023-04" db="EMBL/GenBank/DDBJ databases">
        <title>Phytophthora fragariaefolia NBRC 109709.</title>
        <authorList>
            <person name="Ichikawa N."/>
            <person name="Sato H."/>
            <person name="Tonouchi N."/>
        </authorList>
    </citation>
    <scope>NUCLEOTIDE SEQUENCE</scope>
    <source>
        <strain evidence="2">NBRC 109709</strain>
    </source>
</reference>
<feature type="compositionally biased region" description="Polar residues" evidence="1">
    <location>
        <begin position="168"/>
        <end position="181"/>
    </location>
</feature>
<evidence type="ECO:0000313" key="2">
    <source>
        <dbReference type="EMBL" id="GMF26964.1"/>
    </source>
</evidence>
<accession>A0A9W6X1K1</accession>
<dbReference type="EMBL" id="BSXT01000421">
    <property type="protein sequence ID" value="GMF26964.1"/>
    <property type="molecule type" value="Genomic_DNA"/>
</dbReference>